<sequence>MEDIEIKHEFVTDEQELCRTCLSVGRRLVPLEKYAHIFEILIADCQPAAYTNKLQVCWECEALLCKVIQFQQQVRRANEMLQTGGQNYIYGTLSNLTSVVINDSYPHTVYVNQTNAQTSKHMNTYSSDDNMTEDTVEMDFKIDGIKVEPTKNEPEPQVVRTQFQTEPGNVLSQTNIQDKKSKSNNKWAKKRALQNKKPKFKMADRDKAFTKVHVSSEELREHVEREKVRENYKSVRFKCDSCMIGFDKEIQFNKHKMKHHIKNLLYICDICNTSKLNKRRLSAHMRKHYCKYVCSLCKFTGYNKKDINMHMKAHKKAFECLKCGLMFGCRREFFKHFKEWHEKFICDYCGISFKMRYCLKDHIRKQHNPFECKPCNKRFARYNGLWLHNKTHHMKEPAAAAYCVECDKRFPDIYRYRWHLANSARHKPAKKVRVPCPGCEKVFSKNIYMKDHYNMVHLKYYKYHCEECDKNFIRNADLVKHKRRVHDGILPPRNKICYVCGKGFTTNKILTNHIRTHTGERPYSCTRCSVQFAHRAALRAHQQAHDEPPKAGGP</sequence>
<dbReference type="PROSITE" id="PS00028">
    <property type="entry name" value="ZINC_FINGER_C2H2_1"/>
    <property type="match status" value="4"/>
</dbReference>
<evidence type="ECO:0000313" key="8">
    <source>
        <dbReference type="RefSeq" id="XP_052748257.1"/>
    </source>
</evidence>
<keyword evidence="3 5" id="KW-0863">Zinc-finger</keyword>
<dbReference type="PANTHER" id="PTHR24409">
    <property type="entry name" value="ZINC FINGER PROTEIN 142"/>
    <property type="match status" value="1"/>
</dbReference>
<accession>A0ABM3MA05</accession>
<keyword evidence="4" id="KW-0862">Zinc</keyword>
<evidence type="ECO:0000256" key="3">
    <source>
        <dbReference type="ARBA" id="ARBA00022771"/>
    </source>
</evidence>
<evidence type="ECO:0000313" key="9">
    <source>
        <dbReference type="RefSeq" id="XP_052748258.1"/>
    </source>
</evidence>
<protein>
    <submittedName>
        <fullName evidence="8 9">Zinc finger protein 320-like isoform X1</fullName>
    </submittedName>
</protein>
<dbReference type="SMART" id="SM00355">
    <property type="entry name" value="ZnF_C2H2"/>
    <property type="match status" value="11"/>
</dbReference>
<dbReference type="PROSITE" id="PS50157">
    <property type="entry name" value="ZINC_FINGER_C2H2_2"/>
    <property type="match status" value="5"/>
</dbReference>
<evidence type="ECO:0000256" key="5">
    <source>
        <dbReference type="PROSITE-ProRule" id="PRU00042"/>
    </source>
</evidence>
<dbReference type="InterPro" id="IPR013087">
    <property type="entry name" value="Znf_C2H2_type"/>
</dbReference>
<keyword evidence="1" id="KW-0479">Metal-binding</keyword>
<dbReference type="SMART" id="SM00868">
    <property type="entry name" value="zf-AD"/>
    <property type="match status" value="1"/>
</dbReference>
<feature type="domain" description="C2H2-type" evidence="6">
    <location>
        <begin position="495"/>
        <end position="522"/>
    </location>
</feature>
<reference evidence="8 9" key="1">
    <citation type="submission" date="2025-05" db="UniProtKB">
        <authorList>
            <consortium name="RefSeq"/>
        </authorList>
    </citation>
    <scope>IDENTIFICATION</scope>
    <source>
        <tissue evidence="8 9">Whole larvae</tissue>
    </source>
</reference>
<evidence type="ECO:0000313" key="7">
    <source>
        <dbReference type="Proteomes" id="UP001652740"/>
    </source>
</evidence>
<dbReference type="SUPFAM" id="SSF57667">
    <property type="entry name" value="beta-beta-alpha zinc fingers"/>
    <property type="match status" value="4"/>
</dbReference>
<proteinExistence type="predicted"/>
<dbReference type="Pfam" id="PF00096">
    <property type="entry name" value="zf-C2H2"/>
    <property type="match status" value="4"/>
</dbReference>
<dbReference type="Gene3D" id="3.30.160.60">
    <property type="entry name" value="Classic Zinc Finger"/>
    <property type="match status" value="6"/>
</dbReference>
<dbReference type="RefSeq" id="XP_052748258.1">
    <property type="nucleotide sequence ID" value="XM_052892298.1"/>
</dbReference>
<organism evidence="7 8">
    <name type="scientific">Galleria mellonella</name>
    <name type="common">Greater wax moth</name>
    <dbReference type="NCBI Taxonomy" id="7137"/>
    <lineage>
        <taxon>Eukaryota</taxon>
        <taxon>Metazoa</taxon>
        <taxon>Ecdysozoa</taxon>
        <taxon>Arthropoda</taxon>
        <taxon>Hexapoda</taxon>
        <taxon>Insecta</taxon>
        <taxon>Pterygota</taxon>
        <taxon>Neoptera</taxon>
        <taxon>Endopterygota</taxon>
        <taxon>Lepidoptera</taxon>
        <taxon>Glossata</taxon>
        <taxon>Ditrysia</taxon>
        <taxon>Pyraloidea</taxon>
        <taxon>Pyralidae</taxon>
        <taxon>Galleriinae</taxon>
        <taxon>Galleria</taxon>
    </lineage>
</organism>
<dbReference type="PANTHER" id="PTHR24409:SF295">
    <property type="entry name" value="AZ2-RELATED"/>
    <property type="match status" value="1"/>
</dbReference>
<gene>
    <name evidence="8 9" type="primary">LOC113515843</name>
</gene>
<evidence type="ECO:0000256" key="2">
    <source>
        <dbReference type="ARBA" id="ARBA00022737"/>
    </source>
</evidence>
<dbReference type="InterPro" id="IPR012934">
    <property type="entry name" value="Znf_AD"/>
</dbReference>
<dbReference type="GeneID" id="113515843"/>
<evidence type="ECO:0000256" key="4">
    <source>
        <dbReference type="ARBA" id="ARBA00022833"/>
    </source>
</evidence>
<feature type="domain" description="C2H2-type" evidence="6">
    <location>
        <begin position="344"/>
        <end position="367"/>
    </location>
</feature>
<keyword evidence="2" id="KW-0677">Repeat</keyword>
<keyword evidence="7" id="KW-1185">Reference proteome</keyword>
<dbReference type="RefSeq" id="XP_052748257.1">
    <property type="nucleotide sequence ID" value="XM_052892297.1"/>
</dbReference>
<feature type="domain" description="C2H2-type" evidence="6">
    <location>
        <begin position="463"/>
        <end position="491"/>
    </location>
</feature>
<dbReference type="Proteomes" id="UP001652740">
    <property type="component" value="Unplaced"/>
</dbReference>
<feature type="domain" description="C2H2-type" evidence="6">
    <location>
        <begin position="523"/>
        <end position="550"/>
    </location>
</feature>
<dbReference type="InterPro" id="IPR036236">
    <property type="entry name" value="Znf_C2H2_sf"/>
</dbReference>
<feature type="domain" description="C2H2-type" evidence="6">
    <location>
        <begin position="370"/>
        <end position="397"/>
    </location>
</feature>
<evidence type="ECO:0000256" key="1">
    <source>
        <dbReference type="ARBA" id="ARBA00022723"/>
    </source>
</evidence>
<name>A0ABM3MA05_GALME</name>
<evidence type="ECO:0000259" key="6">
    <source>
        <dbReference type="PROSITE" id="PS50157"/>
    </source>
</evidence>